<evidence type="ECO:0000256" key="2">
    <source>
        <dbReference type="ARBA" id="ARBA00022692"/>
    </source>
</evidence>
<gene>
    <name evidence="7" type="ORF">METZ01_LOCUS166912</name>
</gene>
<reference evidence="7" key="1">
    <citation type="submission" date="2018-05" db="EMBL/GenBank/DDBJ databases">
        <authorList>
            <person name="Lanie J.A."/>
            <person name="Ng W.-L."/>
            <person name="Kazmierczak K.M."/>
            <person name="Andrzejewski T.M."/>
            <person name="Davidsen T.M."/>
            <person name="Wayne K.J."/>
            <person name="Tettelin H."/>
            <person name="Glass J.I."/>
            <person name="Rusch D."/>
            <person name="Podicherti R."/>
            <person name="Tsui H.-C.T."/>
            <person name="Winkler M.E."/>
        </authorList>
    </citation>
    <scope>NUCLEOTIDE SEQUENCE</scope>
</reference>
<evidence type="ECO:0000256" key="5">
    <source>
        <dbReference type="SAM" id="Phobius"/>
    </source>
</evidence>
<dbReference type="GO" id="GO:0016491">
    <property type="term" value="F:oxidoreductase activity"/>
    <property type="evidence" value="ECO:0007669"/>
    <property type="project" value="InterPro"/>
</dbReference>
<organism evidence="7">
    <name type="scientific">marine metagenome</name>
    <dbReference type="NCBI Taxonomy" id="408172"/>
    <lineage>
        <taxon>unclassified sequences</taxon>
        <taxon>metagenomes</taxon>
        <taxon>ecological metagenomes</taxon>
    </lineage>
</organism>
<feature type="transmembrane region" description="Helical" evidence="5">
    <location>
        <begin position="45"/>
        <end position="64"/>
    </location>
</feature>
<evidence type="ECO:0000259" key="6">
    <source>
        <dbReference type="Pfam" id="PF04116"/>
    </source>
</evidence>
<dbReference type="PANTHER" id="PTHR11863">
    <property type="entry name" value="STEROL DESATURASE"/>
    <property type="match status" value="1"/>
</dbReference>
<feature type="transmembrane region" description="Helical" evidence="5">
    <location>
        <begin position="76"/>
        <end position="97"/>
    </location>
</feature>
<keyword evidence="2 5" id="KW-0812">Transmembrane</keyword>
<proteinExistence type="predicted"/>
<dbReference type="InterPro" id="IPR050307">
    <property type="entry name" value="Sterol_Desaturase_Related"/>
</dbReference>
<dbReference type="EMBL" id="UINC01030147">
    <property type="protein sequence ID" value="SVB14058.1"/>
    <property type="molecule type" value="Genomic_DNA"/>
</dbReference>
<dbReference type="GO" id="GO:0005506">
    <property type="term" value="F:iron ion binding"/>
    <property type="evidence" value="ECO:0007669"/>
    <property type="project" value="InterPro"/>
</dbReference>
<comment type="subcellular location">
    <subcellularLocation>
        <location evidence="1">Membrane</location>
    </subcellularLocation>
</comment>
<dbReference type="AlphaFoldDB" id="A0A382BJR3"/>
<dbReference type="InterPro" id="IPR006694">
    <property type="entry name" value="Fatty_acid_hydroxylase"/>
</dbReference>
<feature type="domain" description="Fatty acid hydroxylase" evidence="6">
    <location>
        <begin position="180"/>
        <end position="310"/>
    </location>
</feature>
<evidence type="ECO:0000256" key="1">
    <source>
        <dbReference type="ARBA" id="ARBA00004370"/>
    </source>
</evidence>
<evidence type="ECO:0000256" key="3">
    <source>
        <dbReference type="ARBA" id="ARBA00022989"/>
    </source>
</evidence>
<keyword evidence="4 5" id="KW-0472">Membrane</keyword>
<keyword evidence="3 5" id="KW-1133">Transmembrane helix</keyword>
<dbReference type="Pfam" id="PF04116">
    <property type="entry name" value="FA_hydroxylase"/>
    <property type="match status" value="1"/>
</dbReference>
<dbReference type="GO" id="GO:0016020">
    <property type="term" value="C:membrane"/>
    <property type="evidence" value="ECO:0007669"/>
    <property type="project" value="UniProtKB-SubCell"/>
</dbReference>
<dbReference type="GO" id="GO:0008610">
    <property type="term" value="P:lipid biosynthetic process"/>
    <property type="evidence" value="ECO:0007669"/>
    <property type="project" value="InterPro"/>
</dbReference>
<protein>
    <recommendedName>
        <fullName evidence="6">Fatty acid hydroxylase domain-containing protein</fullName>
    </recommendedName>
</protein>
<evidence type="ECO:0000256" key="4">
    <source>
        <dbReference type="ARBA" id="ARBA00023136"/>
    </source>
</evidence>
<feature type="transmembrane region" description="Helical" evidence="5">
    <location>
        <begin position="170"/>
        <end position="192"/>
    </location>
</feature>
<feature type="transmembrane region" description="Helical" evidence="5">
    <location>
        <begin position="134"/>
        <end position="158"/>
    </location>
</feature>
<accession>A0A382BJR3</accession>
<sequence length="332" mass="38665">MAETTMATKATQRGEPDTPIVEPPIFVWPPQPAAAAKFLFGYPGYFVPMNILYMALAVVTWFWLTPDLATMQTFQWDWVAIVYGRNLVLTCLVFGGLHWRFYTKNAQDERYMLNRKAPTASHRRFLFGNQVRENMFWTAGSAVAIWSAYEVVTLWAFANGYIPMLSWEAHPVYFVLLFCAIPIIRDAHFYFVHRLLHYRWFYRSVHQLHHKNVDIGPWSGMSMHPVEHILYFSGILLHWVLLSHPMHAIFHIQATGLTPAMGHVGYHKWQGKDGNAHSIGQRYFHYLHHRYFECNYGGDGTVPLDKWFGTWHDGTPKSHDLMRGRRKQAHGV</sequence>
<evidence type="ECO:0000313" key="7">
    <source>
        <dbReference type="EMBL" id="SVB14058.1"/>
    </source>
</evidence>
<name>A0A382BJR3_9ZZZZ</name>